<keyword evidence="3" id="KW-1185">Reference proteome</keyword>
<dbReference type="EMBL" id="ADBL01001887">
    <property type="status" value="NOT_ANNOTATED_CDS"/>
    <property type="molecule type" value="Genomic_DNA"/>
</dbReference>
<organism evidence="2 3">
    <name type="scientific">Magnaporthiopsis poae (strain ATCC 64411 / 73-15)</name>
    <name type="common">Kentucky bluegrass fungus</name>
    <name type="synonym">Magnaporthe poae</name>
    <dbReference type="NCBI Taxonomy" id="644358"/>
    <lineage>
        <taxon>Eukaryota</taxon>
        <taxon>Fungi</taxon>
        <taxon>Dikarya</taxon>
        <taxon>Ascomycota</taxon>
        <taxon>Pezizomycotina</taxon>
        <taxon>Sordariomycetes</taxon>
        <taxon>Sordariomycetidae</taxon>
        <taxon>Magnaporthales</taxon>
        <taxon>Magnaporthaceae</taxon>
        <taxon>Magnaporthiopsis</taxon>
    </lineage>
</organism>
<dbReference type="VEuPathDB" id="FungiDB:MAPG_07770"/>
<sequence>MRVFAMGYGDWKGQAQAGEDNADRRGASVFLTYDLQPPRKVARSRFSLVYSYNPAEYENACGATRRHGVGLRQGRGDVMQYIRFEDGSLPWTDRNHTSLGSEHFAKDTRLLDDRAMEDFKETLGLRSW</sequence>
<name>A0A0C4E5J9_MAGP6</name>
<evidence type="ECO:0000313" key="1">
    <source>
        <dbReference type="EMBL" id="KLU88787.1"/>
    </source>
</evidence>
<reference evidence="2" key="5">
    <citation type="submission" date="2015-06" db="UniProtKB">
        <authorList>
            <consortium name="EnsemblFungi"/>
        </authorList>
    </citation>
    <scope>IDENTIFICATION</scope>
    <source>
        <strain evidence="2">ATCC 64411</strain>
    </source>
</reference>
<dbReference type="EnsemblFungi" id="MAPG_07770T0">
    <property type="protein sequence ID" value="MAPG_07770T0"/>
    <property type="gene ID" value="MAPG_07770"/>
</dbReference>
<reference evidence="1" key="2">
    <citation type="submission" date="2010-05" db="EMBL/GenBank/DDBJ databases">
        <title>The Genome Sequence of Magnaporthe poae strain ATCC 64411.</title>
        <authorList>
            <consortium name="The Broad Institute Genome Sequencing Platform"/>
            <consortium name="Broad Institute Genome Sequencing Center for Infectious Disease"/>
            <person name="Ma L.-J."/>
            <person name="Dead R."/>
            <person name="Young S."/>
            <person name="Zeng Q."/>
            <person name="Koehrsen M."/>
            <person name="Alvarado L."/>
            <person name="Berlin A."/>
            <person name="Chapman S.B."/>
            <person name="Chen Z."/>
            <person name="Freedman E."/>
            <person name="Gellesch M."/>
            <person name="Goldberg J."/>
            <person name="Griggs A."/>
            <person name="Gujja S."/>
            <person name="Heilman E.R."/>
            <person name="Heiman D."/>
            <person name="Hepburn T."/>
            <person name="Howarth C."/>
            <person name="Jen D."/>
            <person name="Larson L."/>
            <person name="Mehta T."/>
            <person name="Neiman D."/>
            <person name="Pearson M."/>
            <person name="Roberts A."/>
            <person name="Saif S."/>
            <person name="Shea T."/>
            <person name="Shenoy N."/>
            <person name="Sisk P."/>
            <person name="Stolte C."/>
            <person name="Sykes S."/>
            <person name="Walk T."/>
            <person name="White J."/>
            <person name="Yandava C."/>
            <person name="Haas B."/>
            <person name="Nusbaum C."/>
            <person name="Birren B."/>
        </authorList>
    </citation>
    <scope>NUCLEOTIDE SEQUENCE</scope>
    <source>
        <strain evidence="1">ATCC 64411</strain>
    </source>
</reference>
<evidence type="ECO:0000313" key="2">
    <source>
        <dbReference type="EnsemblFungi" id="MAPG_07770T0"/>
    </source>
</evidence>
<evidence type="ECO:0000313" key="3">
    <source>
        <dbReference type="Proteomes" id="UP000011715"/>
    </source>
</evidence>
<protein>
    <submittedName>
        <fullName evidence="1 2">Uncharacterized protein</fullName>
    </submittedName>
</protein>
<accession>A0A0C4E5J9</accession>
<reference evidence="1" key="3">
    <citation type="submission" date="2011-03" db="EMBL/GenBank/DDBJ databases">
        <title>Annotation of Magnaporthe poae ATCC 64411.</title>
        <authorList>
            <person name="Ma L.-J."/>
            <person name="Dead R."/>
            <person name="Young S.K."/>
            <person name="Zeng Q."/>
            <person name="Gargeya S."/>
            <person name="Fitzgerald M."/>
            <person name="Haas B."/>
            <person name="Abouelleil A."/>
            <person name="Alvarado L."/>
            <person name="Arachchi H.M."/>
            <person name="Berlin A."/>
            <person name="Brown A."/>
            <person name="Chapman S.B."/>
            <person name="Chen Z."/>
            <person name="Dunbar C."/>
            <person name="Freedman E."/>
            <person name="Gearin G."/>
            <person name="Gellesch M."/>
            <person name="Goldberg J."/>
            <person name="Griggs A."/>
            <person name="Gujja S."/>
            <person name="Heiman D."/>
            <person name="Howarth C."/>
            <person name="Larson L."/>
            <person name="Lui A."/>
            <person name="MacDonald P.J.P."/>
            <person name="Mehta T."/>
            <person name="Montmayeur A."/>
            <person name="Murphy C."/>
            <person name="Neiman D."/>
            <person name="Pearson M."/>
            <person name="Priest M."/>
            <person name="Roberts A."/>
            <person name="Saif S."/>
            <person name="Shea T."/>
            <person name="Shenoy N."/>
            <person name="Sisk P."/>
            <person name="Stolte C."/>
            <person name="Sykes S."/>
            <person name="Yandava C."/>
            <person name="Wortman J."/>
            <person name="Nusbaum C."/>
            <person name="Birren B."/>
        </authorList>
    </citation>
    <scope>NUCLEOTIDE SEQUENCE</scope>
    <source>
        <strain evidence="1">ATCC 64411</strain>
    </source>
</reference>
<reference evidence="3" key="1">
    <citation type="submission" date="2010-05" db="EMBL/GenBank/DDBJ databases">
        <title>The genome sequence of Magnaporthe poae strain ATCC 64411.</title>
        <authorList>
            <person name="Ma L.-J."/>
            <person name="Dead R."/>
            <person name="Young S."/>
            <person name="Zeng Q."/>
            <person name="Koehrsen M."/>
            <person name="Alvarado L."/>
            <person name="Berlin A."/>
            <person name="Chapman S.B."/>
            <person name="Chen Z."/>
            <person name="Freedman E."/>
            <person name="Gellesch M."/>
            <person name="Goldberg J."/>
            <person name="Griggs A."/>
            <person name="Gujja S."/>
            <person name="Heilman E.R."/>
            <person name="Heiman D."/>
            <person name="Hepburn T."/>
            <person name="Howarth C."/>
            <person name="Jen D."/>
            <person name="Larson L."/>
            <person name="Mehta T."/>
            <person name="Neiman D."/>
            <person name="Pearson M."/>
            <person name="Roberts A."/>
            <person name="Saif S."/>
            <person name="Shea T."/>
            <person name="Shenoy N."/>
            <person name="Sisk P."/>
            <person name="Stolte C."/>
            <person name="Sykes S."/>
            <person name="Walk T."/>
            <person name="White J."/>
            <person name="Yandava C."/>
            <person name="Haas B."/>
            <person name="Nusbaum C."/>
            <person name="Birren B."/>
        </authorList>
    </citation>
    <scope>NUCLEOTIDE SEQUENCE [LARGE SCALE GENOMIC DNA]</scope>
    <source>
        <strain evidence="3">ATCC 64411 / 73-15</strain>
    </source>
</reference>
<dbReference type="AlphaFoldDB" id="A0A0C4E5J9"/>
<gene>
    <name evidence="1" type="ORF">MAPG_07770</name>
</gene>
<dbReference type="EMBL" id="GL876972">
    <property type="protein sequence ID" value="KLU88787.1"/>
    <property type="molecule type" value="Genomic_DNA"/>
</dbReference>
<reference evidence="2" key="4">
    <citation type="journal article" date="2015" name="G3 (Bethesda)">
        <title>Genome sequences of three phytopathogenic species of the Magnaporthaceae family of fungi.</title>
        <authorList>
            <person name="Okagaki L.H."/>
            <person name="Nunes C.C."/>
            <person name="Sailsbery J."/>
            <person name="Clay B."/>
            <person name="Brown D."/>
            <person name="John T."/>
            <person name="Oh Y."/>
            <person name="Young N."/>
            <person name="Fitzgerald M."/>
            <person name="Haas B.J."/>
            <person name="Zeng Q."/>
            <person name="Young S."/>
            <person name="Adiconis X."/>
            <person name="Fan L."/>
            <person name="Levin J.Z."/>
            <person name="Mitchell T.K."/>
            <person name="Okubara P.A."/>
            <person name="Farman M.L."/>
            <person name="Kohn L.M."/>
            <person name="Birren B."/>
            <person name="Ma L.-J."/>
            <person name="Dean R.A."/>
        </authorList>
    </citation>
    <scope>NUCLEOTIDE SEQUENCE</scope>
    <source>
        <strain evidence="2">ATCC 64411 / 73-15</strain>
    </source>
</reference>
<dbReference type="Proteomes" id="UP000011715">
    <property type="component" value="Unassembled WGS sequence"/>
</dbReference>
<proteinExistence type="predicted"/>